<dbReference type="OrthoDB" id="67965at2759"/>
<protein>
    <recommendedName>
        <fullName evidence="4">Steroid 5-alpha reductase C-terminal domain-containing protein</fullName>
    </recommendedName>
</protein>
<evidence type="ECO:0000256" key="1">
    <source>
        <dbReference type="SAM" id="Phobius"/>
    </source>
</evidence>
<comment type="caution">
    <text evidence="2">The sequence shown here is derived from an EMBL/GenBank/DDBJ whole genome shotgun (WGS) entry which is preliminary data.</text>
</comment>
<gene>
    <name evidence="2" type="ORF">B0A49_00022</name>
</gene>
<accession>A0A4U0Y2U4</accession>
<proteinExistence type="predicted"/>
<dbReference type="Proteomes" id="UP000308768">
    <property type="component" value="Unassembled WGS sequence"/>
</dbReference>
<dbReference type="AlphaFoldDB" id="A0A4U0Y2U4"/>
<feature type="transmembrane region" description="Helical" evidence="1">
    <location>
        <begin position="141"/>
        <end position="160"/>
    </location>
</feature>
<keyword evidence="1" id="KW-0812">Transmembrane</keyword>
<keyword evidence="3" id="KW-1185">Reference proteome</keyword>
<dbReference type="EMBL" id="NAJN01000001">
    <property type="protein sequence ID" value="TKA82423.1"/>
    <property type="molecule type" value="Genomic_DNA"/>
</dbReference>
<evidence type="ECO:0008006" key="4">
    <source>
        <dbReference type="Google" id="ProtNLM"/>
    </source>
</evidence>
<reference evidence="2 3" key="1">
    <citation type="submission" date="2017-03" db="EMBL/GenBank/DDBJ databases">
        <title>Genomes of endolithic fungi from Antarctica.</title>
        <authorList>
            <person name="Coleine C."/>
            <person name="Masonjones S."/>
            <person name="Stajich J.E."/>
        </authorList>
    </citation>
    <scope>NUCLEOTIDE SEQUENCE [LARGE SCALE GENOMIC DNA]</scope>
    <source>
        <strain evidence="2 3">CCFEE 5187</strain>
    </source>
</reference>
<feature type="transmembrane region" description="Helical" evidence="1">
    <location>
        <begin position="75"/>
        <end position="97"/>
    </location>
</feature>
<feature type="transmembrane region" description="Helical" evidence="1">
    <location>
        <begin position="109"/>
        <end position="129"/>
    </location>
</feature>
<evidence type="ECO:0000313" key="2">
    <source>
        <dbReference type="EMBL" id="TKA82423.1"/>
    </source>
</evidence>
<sequence length="243" mass="26680">MARTKPSPSAIHNMDLPSRKKAFTPLGTSLFIILRLADILLQFKLVSGWGRTLIESLGGSVTTRYSHRGSTGLSAFYLLITALAAGSSVKQIIWVFFTSEQEMPMFGAVMIAGFNTFLNSLNSLLALWSWTFAATGLPTPALPTCLGLVLYVTGILFEQVSEFQRKAFKADVRNKGCGYTLWRAGHACVAAGAGWGVAVGLLSLYDFTTRAVPALDKYCTERYGMEFLQQKKRVPYRLIPGVY</sequence>
<name>A0A4U0Y2U4_9PEZI</name>
<dbReference type="STRING" id="331657.A0A4U0Y2U4"/>
<keyword evidence="1" id="KW-0472">Membrane</keyword>
<evidence type="ECO:0000313" key="3">
    <source>
        <dbReference type="Proteomes" id="UP000308768"/>
    </source>
</evidence>
<feature type="transmembrane region" description="Helical" evidence="1">
    <location>
        <begin position="181"/>
        <end position="205"/>
    </location>
</feature>
<keyword evidence="1" id="KW-1133">Transmembrane helix</keyword>
<organism evidence="2 3">
    <name type="scientific">Cryomyces minteri</name>
    <dbReference type="NCBI Taxonomy" id="331657"/>
    <lineage>
        <taxon>Eukaryota</taxon>
        <taxon>Fungi</taxon>
        <taxon>Dikarya</taxon>
        <taxon>Ascomycota</taxon>
        <taxon>Pezizomycotina</taxon>
        <taxon>Dothideomycetes</taxon>
        <taxon>Dothideomycetes incertae sedis</taxon>
        <taxon>Cryomyces</taxon>
    </lineage>
</organism>